<reference evidence="1 2" key="1">
    <citation type="submission" date="2020-08" db="EMBL/GenBank/DDBJ databases">
        <title>Genomic Encyclopedia of Type Strains, Phase IV (KMG-IV): sequencing the most valuable type-strain genomes for metagenomic binning, comparative biology and taxonomic classification.</title>
        <authorList>
            <person name="Goeker M."/>
        </authorList>
    </citation>
    <scope>NUCLEOTIDE SEQUENCE [LARGE SCALE GENOMIC DNA]</scope>
    <source>
        <strain evidence="1 2">DSM 100039</strain>
    </source>
</reference>
<keyword evidence="2" id="KW-1185">Reference proteome</keyword>
<dbReference type="AlphaFoldDB" id="A0A841PGE4"/>
<accession>A0A841PGE4</accession>
<evidence type="ECO:0000313" key="2">
    <source>
        <dbReference type="Proteomes" id="UP000556329"/>
    </source>
</evidence>
<dbReference type="EMBL" id="JACHEF010000001">
    <property type="protein sequence ID" value="MBB6409039.1"/>
    <property type="molecule type" value="Genomic_DNA"/>
</dbReference>
<dbReference type="RefSeq" id="WP_184872297.1">
    <property type="nucleotide sequence ID" value="NZ_JACHEF010000001.1"/>
</dbReference>
<protein>
    <submittedName>
        <fullName evidence="1">Uncharacterized protein</fullName>
    </submittedName>
</protein>
<dbReference type="Proteomes" id="UP000556329">
    <property type="component" value="Unassembled WGS sequence"/>
</dbReference>
<gene>
    <name evidence="1" type="ORF">HNQ71_001683</name>
</gene>
<evidence type="ECO:0000313" key="1">
    <source>
        <dbReference type="EMBL" id="MBB6409039.1"/>
    </source>
</evidence>
<name>A0A841PGE4_9HYPH</name>
<comment type="caution">
    <text evidence="1">The sequence shown here is derived from an EMBL/GenBank/DDBJ whole genome shotgun (WGS) entry which is preliminary data.</text>
</comment>
<proteinExistence type="predicted"/>
<organism evidence="1 2">
    <name type="scientific">Mesorhizobium sangaii</name>
    <dbReference type="NCBI Taxonomy" id="505389"/>
    <lineage>
        <taxon>Bacteria</taxon>
        <taxon>Pseudomonadati</taxon>
        <taxon>Pseudomonadota</taxon>
        <taxon>Alphaproteobacteria</taxon>
        <taxon>Hyphomicrobiales</taxon>
        <taxon>Phyllobacteriaceae</taxon>
        <taxon>Mesorhizobium</taxon>
    </lineage>
</organism>
<sequence>MSVDLRWKHIRAGMYFIIGRLAATHLTEIALPKAESSVSTIRFGTL</sequence>